<gene>
    <name evidence="1" type="ORF">SDC9_207281</name>
</gene>
<reference evidence="1" key="1">
    <citation type="submission" date="2019-08" db="EMBL/GenBank/DDBJ databases">
        <authorList>
            <person name="Kucharzyk K."/>
            <person name="Murdoch R.W."/>
            <person name="Higgins S."/>
            <person name="Loffler F."/>
        </authorList>
    </citation>
    <scope>NUCLEOTIDE SEQUENCE</scope>
</reference>
<organism evidence="1">
    <name type="scientific">bioreactor metagenome</name>
    <dbReference type="NCBI Taxonomy" id="1076179"/>
    <lineage>
        <taxon>unclassified sequences</taxon>
        <taxon>metagenomes</taxon>
        <taxon>ecological metagenomes</taxon>
    </lineage>
</organism>
<dbReference type="EMBL" id="VSSQ01133696">
    <property type="protein sequence ID" value="MPN59560.1"/>
    <property type="molecule type" value="Genomic_DNA"/>
</dbReference>
<protein>
    <submittedName>
        <fullName evidence="1">Uncharacterized protein</fullName>
    </submittedName>
</protein>
<accession>A0A645J8U0</accession>
<comment type="caution">
    <text evidence="1">The sequence shown here is derived from an EMBL/GenBank/DDBJ whole genome shotgun (WGS) entry which is preliminary data.</text>
</comment>
<evidence type="ECO:0000313" key="1">
    <source>
        <dbReference type="EMBL" id="MPN59560.1"/>
    </source>
</evidence>
<name>A0A645J8U0_9ZZZZ</name>
<dbReference type="AlphaFoldDB" id="A0A645J8U0"/>
<proteinExistence type="predicted"/>
<sequence>MCGVYFIGHVSFANHCAGLYLNDCDNPDFKENFDGLINIFKREKLDPLMKDDWESTYGAKLKKIEEEKEEARTKQIIKIGKILKVTYRKPDEKIN</sequence>